<keyword evidence="6" id="KW-1185">Reference proteome</keyword>
<dbReference type="PANTHER" id="PTHR30146">
    <property type="entry name" value="LACI-RELATED TRANSCRIPTIONAL REPRESSOR"/>
    <property type="match status" value="1"/>
</dbReference>
<dbReference type="PROSITE" id="PS50887">
    <property type="entry name" value="GGDEF"/>
    <property type="match status" value="1"/>
</dbReference>
<organism evidence="5 6">
    <name type="scientific">Muricoprocola aceti</name>
    <dbReference type="NCBI Taxonomy" id="2981772"/>
    <lineage>
        <taxon>Bacteria</taxon>
        <taxon>Bacillati</taxon>
        <taxon>Bacillota</taxon>
        <taxon>Clostridia</taxon>
        <taxon>Lachnospirales</taxon>
        <taxon>Lachnospiraceae</taxon>
        <taxon>Muricoprocola</taxon>
    </lineage>
</organism>
<reference evidence="5 6" key="1">
    <citation type="journal article" date="2021" name="ISME Commun">
        <title>Automated analysis of genomic sequences facilitates high-throughput and comprehensive description of bacteria.</title>
        <authorList>
            <person name="Hitch T.C.A."/>
        </authorList>
    </citation>
    <scope>NUCLEOTIDE SEQUENCE [LARGE SCALE GENOMIC DNA]</scope>
    <source>
        <strain evidence="5 6">Sanger_29</strain>
    </source>
</reference>
<sequence>MENRVHTSLGVLIGGVHTYFPKEIIRGISKEAEKEHINIFFFLGMQTKVFLKQVLGEHSNAFYDYQFNTIYDYSQIGGLQGLLINYGTIGTYLKENNVRIFAQRYNDLPSVFLTEKINVANCYSIISDNYQGLYSVVEHLITEHGCKRILFVKGPVGNTDSNERFQGYQDAMKAHDLTVQPQMIAQGDYSEFIDESVEELLDHNPDADAIVFANDEMAYSGCRVCRKRGLQVGKDILLTGFDNGELSRQTDPPLTTVLQDGKAMGELAVRNMMCILNGEEVPFCRYPTKLVVRESCGCMRQNNEQIQSEEDRSEETGRLRHEIIEKQQQFVEFQRKSWLLPMMVRELNECVDDERGFCLRIMDTMKVMGVSSSYLFLLDQPIVYDGESDWTCPENLRLAAHCRNGETFAYSLEERPLVTRERGIAQMTEDGGDHQYMVYLLFSSERQYGLLVCEVPIKDLSFYYVVSLQIGLALHNYELNKIEALHRQQLFQDMERIREQNRELDMKSAYDQLTGLLNLRGFTERTKKICEDGKRRKAHLLYGDLDHLKEINDTWGHAEGNFAIKACADILKSCIRGSDMIARIGGDEFSCLVFSEMDTFDTILKDRIIQACKEFNERSRKPYYVELSVGIQTFELENYEDIQLANISADQILYEAKKNRRKSIKKKNNEL</sequence>
<dbReference type="SUPFAM" id="SSF53822">
    <property type="entry name" value="Periplasmic binding protein-like I"/>
    <property type="match status" value="1"/>
</dbReference>
<evidence type="ECO:0000256" key="1">
    <source>
        <dbReference type="ARBA" id="ARBA00023015"/>
    </source>
</evidence>
<evidence type="ECO:0000259" key="4">
    <source>
        <dbReference type="PROSITE" id="PS50887"/>
    </source>
</evidence>
<dbReference type="SUPFAM" id="SSF55073">
    <property type="entry name" value="Nucleotide cyclase"/>
    <property type="match status" value="1"/>
</dbReference>
<keyword evidence="3" id="KW-0804">Transcription</keyword>
<keyword evidence="1" id="KW-0805">Transcription regulation</keyword>
<accession>A0ABT2SK60</accession>
<dbReference type="Pfam" id="PF13377">
    <property type="entry name" value="Peripla_BP_3"/>
    <property type="match status" value="1"/>
</dbReference>
<dbReference type="SMART" id="SM00267">
    <property type="entry name" value="GGDEF"/>
    <property type="match status" value="1"/>
</dbReference>
<proteinExistence type="predicted"/>
<dbReference type="Gene3D" id="3.30.70.270">
    <property type="match status" value="1"/>
</dbReference>
<protein>
    <submittedName>
        <fullName evidence="5">GGDEF domain-containing protein</fullName>
    </submittedName>
</protein>
<dbReference type="CDD" id="cd06267">
    <property type="entry name" value="PBP1_LacI_sugar_binding-like"/>
    <property type="match status" value="1"/>
</dbReference>
<dbReference type="PANTHER" id="PTHR30146:SF109">
    <property type="entry name" value="HTH-TYPE TRANSCRIPTIONAL REGULATOR GALS"/>
    <property type="match status" value="1"/>
</dbReference>
<name>A0ABT2SK60_9FIRM</name>
<dbReference type="Gene3D" id="3.40.50.2300">
    <property type="match status" value="2"/>
</dbReference>
<evidence type="ECO:0000313" key="5">
    <source>
        <dbReference type="EMBL" id="MCU6724846.1"/>
    </source>
</evidence>
<dbReference type="Pfam" id="PF00990">
    <property type="entry name" value="GGDEF"/>
    <property type="match status" value="1"/>
</dbReference>
<keyword evidence="2" id="KW-0238">DNA-binding</keyword>
<dbReference type="RefSeq" id="WP_262654276.1">
    <property type="nucleotide sequence ID" value="NZ_JAOQKE010000004.1"/>
</dbReference>
<evidence type="ECO:0000256" key="2">
    <source>
        <dbReference type="ARBA" id="ARBA00023125"/>
    </source>
</evidence>
<dbReference type="InterPro" id="IPR043128">
    <property type="entry name" value="Rev_trsase/Diguanyl_cyclase"/>
</dbReference>
<dbReference type="NCBIfam" id="TIGR00254">
    <property type="entry name" value="GGDEF"/>
    <property type="match status" value="1"/>
</dbReference>
<dbReference type="Proteomes" id="UP001652338">
    <property type="component" value="Unassembled WGS sequence"/>
</dbReference>
<dbReference type="InterPro" id="IPR046335">
    <property type="entry name" value="LacI/GalR-like_sensor"/>
</dbReference>
<dbReference type="InterPro" id="IPR028082">
    <property type="entry name" value="Peripla_BP_I"/>
</dbReference>
<dbReference type="InterPro" id="IPR000160">
    <property type="entry name" value="GGDEF_dom"/>
</dbReference>
<dbReference type="InterPro" id="IPR029787">
    <property type="entry name" value="Nucleotide_cyclase"/>
</dbReference>
<gene>
    <name evidence="5" type="ORF">OCV47_05695</name>
</gene>
<dbReference type="CDD" id="cd01949">
    <property type="entry name" value="GGDEF"/>
    <property type="match status" value="1"/>
</dbReference>
<evidence type="ECO:0000256" key="3">
    <source>
        <dbReference type="ARBA" id="ARBA00023163"/>
    </source>
</evidence>
<comment type="caution">
    <text evidence="5">The sequence shown here is derived from an EMBL/GenBank/DDBJ whole genome shotgun (WGS) entry which is preliminary data.</text>
</comment>
<dbReference type="EMBL" id="JAOQKE010000004">
    <property type="protein sequence ID" value="MCU6724846.1"/>
    <property type="molecule type" value="Genomic_DNA"/>
</dbReference>
<feature type="domain" description="GGDEF" evidence="4">
    <location>
        <begin position="536"/>
        <end position="669"/>
    </location>
</feature>
<evidence type="ECO:0000313" key="6">
    <source>
        <dbReference type="Proteomes" id="UP001652338"/>
    </source>
</evidence>